<evidence type="ECO:0000256" key="3">
    <source>
        <dbReference type="ARBA" id="ARBA00022833"/>
    </source>
</evidence>
<evidence type="ECO:0000256" key="1">
    <source>
        <dbReference type="ARBA" id="ARBA00022723"/>
    </source>
</evidence>
<dbReference type="Gene3D" id="3.90.980.10">
    <property type="entry name" value="DNA primase, catalytic core, N-terminal domain"/>
    <property type="match status" value="1"/>
</dbReference>
<keyword evidence="2" id="KW-0863">Zinc-finger</keyword>
<keyword evidence="3" id="KW-0862">Zinc</keyword>
<evidence type="ECO:0000259" key="4">
    <source>
        <dbReference type="SMART" id="SM00400"/>
    </source>
</evidence>
<dbReference type="PANTHER" id="PTHR30313">
    <property type="entry name" value="DNA PRIMASE"/>
    <property type="match status" value="1"/>
</dbReference>
<dbReference type="PANTHER" id="PTHR30313:SF2">
    <property type="entry name" value="DNA PRIMASE"/>
    <property type="match status" value="1"/>
</dbReference>
<accession>A0A380RX57</accession>
<dbReference type="GO" id="GO:0003677">
    <property type="term" value="F:DNA binding"/>
    <property type="evidence" value="ECO:0007669"/>
    <property type="project" value="InterPro"/>
</dbReference>
<dbReference type="Pfam" id="PF01807">
    <property type="entry name" value="Zn_ribbon_DnaG"/>
    <property type="match status" value="1"/>
</dbReference>
<evidence type="ECO:0000313" key="5">
    <source>
        <dbReference type="EMBL" id="SUQ19849.1"/>
    </source>
</evidence>
<dbReference type="Pfam" id="PF13155">
    <property type="entry name" value="Toprim_2"/>
    <property type="match status" value="1"/>
</dbReference>
<dbReference type="InterPro" id="IPR002694">
    <property type="entry name" value="Znf_CHC2"/>
</dbReference>
<dbReference type="AlphaFoldDB" id="A0A380RX57"/>
<dbReference type="EMBL" id="UHJL01000001">
    <property type="protein sequence ID" value="SUQ19849.1"/>
    <property type="molecule type" value="Genomic_DNA"/>
</dbReference>
<proteinExistence type="predicted"/>
<dbReference type="InterPro" id="IPR036977">
    <property type="entry name" value="DNA_primase_Znf_CHC2"/>
</dbReference>
<dbReference type="GO" id="GO:0003899">
    <property type="term" value="F:DNA-directed RNA polymerase activity"/>
    <property type="evidence" value="ECO:0007669"/>
    <property type="project" value="InterPro"/>
</dbReference>
<dbReference type="GO" id="GO:0006269">
    <property type="term" value="P:DNA replication, synthesis of primer"/>
    <property type="evidence" value="ECO:0007669"/>
    <property type="project" value="TreeGrafter"/>
</dbReference>
<evidence type="ECO:0000256" key="2">
    <source>
        <dbReference type="ARBA" id="ARBA00022771"/>
    </source>
</evidence>
<dbReference type="SMART" id="SM00400">
    <property type="entry name" value="ZnF_CHCC"/>
    <property type="match status" value="1"/>
</dbReference>
<dbReference type="Gene3D" id="3.40.1360.10">
    <property type="match status" value="1"/>
</dbReference>
<keyword evidence="1" id="KW-0479">Metal-binding</keyword>
<dbReference type="InterPro" id="IPR037068">
    <property type="entry name" value="DNA_primase_core_N_sf"/>
</dbReference>
<dbReference type="GO" id="GO:0005737">
    <property type="term" value="C:cytoplasm"/>
    <property type="evidence" value="ECO:0007669"/>
    <property type="project" value="TreeGrafter"/>
</dbReference>
<feature type="domain" description="Zinc finger CHC2-type" evidence="4">
    <location>
        <begin position="41"/>
        <end position="89"/>
    </location>
</feature>
<organism evidence="5 6">
    <name type="scientific">Fibrobacter succinogenes</name>
    <name type="common">Bacteroides succinogenes</name>
    <dbReference type="NCBI Taxonomy" id="833"/>
    <lineage>
        <taxon>Bacteria</taxon>
        <taxon>Pseudomonadati</taxon>
        <taxon>Fibrobacterota</taxon>
        <taxon>Fibrobacteria</taxon>
        <taxon>Fibrobacterales</taxon>
        <taxon>Fibrobacteraceae</taxon>
        <taxon>Fibrobacter</taxon>
    </lineage>
</organism>
<reference evidence="5 6" key="1">
    <citation type="submission" date="2017-08" db="EMBL/GenBank/DDBJ databases">
        <authorList>
            <person name="de Groot N.N."/>
        </authorList>
    </citation>
    <scope>NUCLEOTIDE SEQUENCE [LARGE SCALE GENOMIC DNA]</scope>
    <source>
        <strain evidence="5 6">HM2</strain>
    </source>
</reference>
<dbReference type="Gene3D" id="3.90.580.10">
    <property type="entry name" value="Zinc finger, CHC2-type domain"/>
    <property type="match status" value="1"/>
</dbReference>
<name>A0A380RX57_FIBSU</name>
<dbReference type="SUPFAM" id="SSF57783">
    <property type="entry name" value="Zinc beta-ribbon"/>
    <property type="match status" value="1"/>
</dbReference>
<dbReference type="RefSeq" id="WP_109572368.1">
    <property type="nucleotide sequence ID" value="NZ_UHJL01000001.1"/>
</dbReference>
<dbReference type="Proteomes" id="UP000255423">
    <property type="component" value="Unassembled WGS sequence"/>
</dbReference>
<sequence length="390" mass="44157">MTEEELKQFKAALSITTVAMDLGLPVVRGRCRCFFPTRHAHGDRTPSVSFSEERGTFRCWVCDDVRGDVISLVQFVKNCSFLEALNWLKETYGFLLRGAKPQVQNRVSTTNFASASTMPNRAPVSNVSPEQSAALVAKTAVRDAALEYRSPEPAKELVSEDERKKIILSFLKMLSPVDKTPAAAYLARRRIYKPIWDKMLLRTITDYGALNNKLKETYDLEVLKYVGLFSEKGNLRYYKHPLFFPYLDTKRRSFYFQARAIDSTVVPKELNLRGTVPYPYNVSALDERPGWVYLCEGVVDTLTFLGQRIDAIGIPGVRSFKTEWLPLFKNKSVVLCLDKDEAGRSGTEYLQTVFANANIRTVVLGDGVDQFGKMSMKEGEDINDWFGGKK</sequence>
<gene>
    <name evidence="5" type="ORF">SAMN05661053_1093</name>
</gene>
<evidence type="ECO:0000313" key="6">
    <source>
        <dbReference type="Proteomes" id="UP000255423"/>
    </source>
</evidence>
<protein>
    <submittedName>
        <fullName evidence="5">CHC2 zinc finger</fullName>
    </submittedName>
</protein>
<dbReference type="InterPro" id="IPR050219">
    <property type="entry name" value="DnaG_primase"/>
</dbReference>
<dbReference type="GO" id="GO:0008270">
    <property type="term" value="F:zinc ion binding"/>
    <property type="evidence" value="ECO:0007669"/>
    <property type="project" value="UniProtKB-KW"/>
</dbReference>
<dbReference type="SUPFAM" id="SSF56731">
    <property type="entry name" value="DNA primase core"/>
    <property type="match status" value="1"/>
</dbReference>